<proteinExistence type="predicted"/>
<dbReference type="AlphaFoldDB" id="A0ABD5XXV9"/>
<feature type="compositionally biased region" description="Low complexity" evidence="1">
    <location>
        <begin position="267"/>
        <end position="277"/>
    </location>
</feature>
<keyword evidence="3" id="KW-1185">Reference proteome</keyword>
<dbReference type="SUPFAM" id="SSF53850">
    <property type="entry name" value="Periplasmic binding protein-like II"/>
    <property type="match status" value="1"/>
</dbReference>
<feature type="region of interest" description="Disordered" evidence="1">
    <location>
        <begin position="27"/>
        <end position="64"/>
    </location>
</feature>
<dbReference type="Proteomes" id="UP001596368">
    <property type="component" value="Unassembled WGS sequence"/>
</dbReference>
<feature type="compositionally biased region" description="Basic and acidic residues" evidence="1">
    <location>
        <begin position="246"/>
        <end position="257"/>
    </location>
</feature>
<gene>
    <name evidence="2" type="ORF">ACFQRB_18665</name>
</gene>
<evidence type="ECO:0000256" key="1">
    <source>
        <dbReference type="SAM" id="MobiDB-lite"/>
    </source>
</evidence>
<dbReference type="EMBL" id="JBHSZG010000008">
    <property type="protein sequence ID" value="MFC7137920.1"/>
    <property type="molecule type" value="Genomic_DNA"/>
</dbReference>
<name>A0ABD5XXV9_9EURY</name>
<comment type="caution">
    <text evidence="2">The sequence shown here is derived from an EMBL/GenBank/DDBJ whole genome shotgun (WGS) entry which is preliminary data.</text>
</comment>
<protein>
    <submittedName>
        <fullName evidence="2">Uncharacterized protein</fullName>
    </submittedName>
</protein>
<reference evidence="2 3" key="1">
    <citation type="journal article" date="2019" name="Int. J. Syst. Evol. Microbiol.">
        <title>The Global Catalogue of Microorganisms (GCM) 10K type strain sequencing project: providing services to taxonomists for standard genome sequencing and annotation.</title>
        <authorList>
            <consortium name="The Broad Institute Genomics Platform"/>
            <consortium name="The Broad Institute Genome Sequencing Center for Infectious Disease"/>
            <person name="Wu L."/>
            <person name="Ma J."/>
        </authorList>
    </citation>
    <scope>NUCLEOTIDE SEQUENCE [LARGE SCALE GENOMIC DNA]</scope>
    <source>
        <strain evidence="2 3">DT92</strain>
    </source>
</reference>
<evidence type="ECO:0000313" key="3">
    <source>
        <dbReference type="Proteomes" id="UP001596368"/>
    </source>
</evidence>
<accession>A0ABD5XXV9</accession>
<feature type="compositionally biased region" description="Basic residues" evidence="1">
    <location>
        <begin position="289"/>
        <end position="298"/>
    </location>
</feature>
<evidence type="ECO:0000313" key="2">
    <source>
        <dbReference type="EMBL" id="MFC7137920.1"/>
    </source>
</evidence>
<feature type="region of interest" description="Disordered" evidence="1">
    <location>
        <begin position="246"/>
        <end position="322"/>
    </location>
</feature>
<organism evidence="2 3">
    <name type="scientific">Halobaculum litoreum</name>
    <dbReference type="NCBI Taxonomy" id="3031998"/>
    <lineage>
        <taxon>Archaea</taxon>
        <taxon>Methanobacteriati</taxon>
        <taxon>Methanobacteriota</taxon>
        <taxon>Stenosarchaea group</taxon>
        <taxon>Halobacteria</taxon>
        <taxon>Halobacteriales</taxon>
        <taxon>Haloferacaceae</taxon>
        <taxon>Halobaculum</taxon>
    </lineage>
</organism>
<sequence>MEPSDSDPATSRRAVLASAVGIATLSGCGDAPVAGSGGGASPTSPATESPGAPTTGAATDPERVRLLAEPGVYRFLDAAADLWNANPAPADSPRWSPATHGIEASVGPATHFARLSGAEPAAAPAGAPPFEAVVELADVSPERGDPFDDGTYDAVCVTREEGVPEATDGSVRSRVVARTGLAVVVSPAVAAAGVDVLSGADLVRLFGEDRVDWPAVGGPDRPVFAFTGADPNGPDTPLEAFLRERGAAPVGVDERGCGLRTGSRWRPAGTTPSAPSASAPPKPSGSTGRSRRARRRRGPPPSASPTWPSTGVVGGSARRATR</sequence>